<feature type="domain" description="S1 motif" evidence="3">
    <location>
        <begin position="40"/>
        <end position="114"/>
    </location>
</feature>
<keyword evidence="5" id="KW-1185">Reference proteome</keyword>
<dbReference type="SMART" id="SM00316">
    <property type="entry name" value="S1"/>
    <property type="match status" value="3"/>
</dbReference>
<protein>
    <submittedName>
        <fullName evidence="4">S1 RNA-binding domain-containing protein</fullName>
    </submittedName>
</protein>
<accession>A0ABY5NGE9</accession>
<evidence type="ECO:0000256" key="2">
    <source>
        <dbReference type="SAM" id="MobiDB-lite"/>
    </source>
</evidence>
<dbReference type="Gene3D" id="2.40.50.140">
    <property type="entry name" value="Nucleic acid-binding proteins"/>
    <property type="match status" value="3"/>
</dbReference>
<evidence type="ECO:0000256" key="1">
    <source>
        <dbReference type="PROSITE-ProRule" id="PRU00182"/>
    </source>
</evidence>
<dbReference type="PROSITE" id="PS50126">
    <property type="entry name" value="S1"/>
    <property type="match status" value="3"/>
</dbReference>
<dbReference type="EMBL" id="CP102333">
    <property type="protein sequence ID" value="UUS35090.1"/>
    <property type="molecule type" value="Genomic_DNA"/>
</dbReference>
<feature type="region of interest" description="Disordered" evidence="2">
    <location>
        <begin position="532"/>
        <end position="564"/>
    </location>
</feature>
<dbReference type="RefSeq" id="WP_257375594.1">
    <property type="nucleotide sequence ID" value="NZ_CP102333.1"/>
</dbReference>
<reference evidence="4" key="1">
    <citation type="submission" date="2022-08" db="EMBL/GenBank/DDBJ databases">
        <title>Streptomyces changanensis sp. nov., an actinomycete isolated from soil.</title>
        <authorList>
            <person name="Wu H."/>
            <person name="Han L."/>
        </authorList>
    </citation>
    <scope>NUCLEOTIDE SEQUENCE</scope>
    <source>
        <strain evidence="4">HL-66</strain>
        <plasmid evidence="4">unnamed</plasmid>
    </source>
</reference>
<dbReference type="PANTHER" id="PTHR10724">
    <property type="entry name" value="30S RIBOSOMAL PROTEIN S1"/>
    <property type="match status" value="1"/>
</dbReference>
<dbReference type="InterPro" id="IPR050437">
    <property type="entry name" value="Ribos_protein_bS1-like"/>
</dbReference>
<keyword evidence="1" id="KW-0694">RNA-binding</keyword>
<feature type="region of interest" description="Disordered" evidence="2">
    <location>
        <begin position="417"/>
        <end position="449"/>
    </location>
</feature>
<dbReference type="SUPFAM" id="SSF50249">
    <property type="entry name" value="Nucleic acid-binding proteins"/>
    <property type="match status" value="3"/>
</dbReference>
<feature type="compositionally biased region" description="Low complexity" evidence="2">
    <location>
        <begin position="430"/>
        <end position="449"/>
    </location>
</feature>
<proteinExistence type="predicted"/>
<name>A0ABY5NGE9_9ACTN</name>
<feature type="region of interest" description="Disordered" evidence="2">
    <location>
        <begin position="309"/>
        <end position="379"/>
    </location>
</feature>
<dbReference type="Pfam" id="PF00575">
    <property type="entry name" value="S1"/>
    <property type="match status" value="3"/>
</dbReference>
<dbReference type="InterPro" id="IPR003029">
    <property type="entry name" value="S1_domain"/>
</dbReference>
<dbReference type="Proteomes" id="UP001060150">
    <property type="component" value="Plasmid unnamed"/>
</dbReference>
<evidence type="ECO:0000313" key="4">
    <source>
        <dbReference type="EMBL" id="UUS35090.1"/>
    </source>
</evidence>
<feature type="compositionally biased region" description="Basic and acidic residues" evidence="2">
    <location>
        <begin position="344"/>
        <end position="357"/>
    </location>
</feature>
<keyword evidence="4" id="KW-0614">Plasmid</keyword>
<evidence type="ECO:0000313" key="5">
    <source>
        <dbReference type="Proteomes" id="UP001060150"/>
    </source>
</evidence>
<gene>
    <name evidence="4" type="ORF">NRO40_30210</name>
</gene>
<sequence>MRITSFRGKARSGPRPRVVAVTEPLTSEPLKDFLNTIRAGEVRTGRVMSIEDREVLVELDGFSGPRKAVGCIPRGDLTRKAIGHPSEAVSIGQRLTFEVIAVDWQQEHVWASASACEDPALRAFLLGLRRGATHQGQVQSVHNFGVFVHLDGEPVDQCTGFIRPPELSWRWIDHPTDAVTVGQRVVGEIIDVDTRRGQVQLSLKALQEDPLVPFADQAGLVATGQVTKLIPFGAFVRIADGVDGLVHNTEFRDEPVEHTDQIVSEGDEITVRIVEVDLVRRRLTLSARNLPQTGNDLPENGKRSPVALYRTRSPPLVNNPLHTSDHQKGGDRRDYQHPAPAADARAEPPRRGRDAAADRPQYAAVVGRGPRPGRATDAGRIRAPVGGVRFTTSWRSRTPFDVVLVEPKLIAEIMVDTAQERSPGDTRCASPGSGWTSGSGTSRPSARAPSLPAADRLALLPKWCGGVMSIPLVSSPPICCSAVGVPSKPTMNHTKAATTSPPGCWPSSAATTAPARAANRAAFPRPLAKPLHAPPPSGWTGRCPGRSFPNPLRRRHSAPTEERFEADRAPQWAMVEHFLG</sequence>
<dbReference type="PROSITE" id="PS50889">
    <property type="entry name" value="S4"/>
    <property type="match status" value="1"/>
</dbReference>
<dbReference type="InterPro" id="IPR012340">
    <property type="entry name" value="NA-bd_OB-fold"/>
</dbReference>
<geneLocation type="plasmid" evidence="4 5">
    <name>unnamed</name>
</geneLocation>
<feature type="domain" description="S1 motif" evidence="3">
    <location>
        <begin position="131"/>
        <end position="204"/>
    </location>
</feature>
<organism evidence="4 5">
    <name type="scientific">Streptomyces changanensis</name>
    <dbReference type="NCBI Taxonomy" id="2964669"/>
    <lineage>
        <taxon>Bacteria</taxon>
        <taxon>Bacillati</taxon>
        <taxon>Actinomycetota</taxon>
        <taxon>Actinomycetes</taxon>
        <taxon>Kitasatosporales</taxon>
        <taxon>Streptomycetaceae</taxon>
        <taxon>Streptomyces</taxon>
    </lineage>
</organism>
<evidence type="ECO:0000259" key="3">
    <source>
        <dbReference type="PROSITE" id="PS50126"/>
    </source>
</evidence>
<feature type="compositionally biased region" description="Basic and acidic residues" evidence="2">
    <location>
        <begin position="323"/>
        <end position="336"/>
    </location>
</feature>
<feature type="domain" description="S1 motif" evidence="3">
    <location>
        <begin position="219"/>
        <end position="288"/>
    </location>
</feature>